<dbReference type="AlphaFoldDB" id="A0A563W0U2"/>
<protein>
    <submittedName>
        <fullName evidence="2">Uncharacterized protein</fullName>
    </submittedName>
</protein>
<gene>
    <name evidence="2" type="ORF">H1P_5850003</name>
</gene>
<keyword evidence="3" id="KW-1185">Reference proteome</keyword>
<evidence type="ECO:0000313" key="2">
    <source>
        <dbReference type="EMBL" id="VEP17301.1"/>
    </source>
</evidence>
<organism evidence="2 3">
    <name type="scientific">Hyella patelloides LEGE 07179</name>
    <dbReference type="NCBI Taxonomy" id="945734"/>
    <lineage>
        <taxon>Bacteria</taxon>
        <taxon>Bacillati</taxon>
        <taxon>Cyanobacteriota</taxon>
        <taxon>Cyanophyceae</taxon>
        <taxon>Pleurocapsales</taxon>
        <taxon>Hyellaceae</taxon>
        <taxon>Hyella</taxon>
    </lineage>
</organism>
<dbReference type="Proteomes" id="UP000320055">
    <property type="component" value="Unassembled WGS sequence"/>
</dbReference>
<name>A0A563W0U2_9CYAN</name>
<proteinExistence type="predicted"/>
<feature type="region of interest" description="Disordered" evidence="1">
    <location>
        <begin position="1"/>
        <end position="22"/>
    </location>
</feature>
<reference evidence="2 3" key="1">
    <citation type="submission" date="2019-01" db="EMBL/GenBank/DDBJ databases">
        <authorList>
            <person name="Brito A."/>
        </authorList>
    </citation>
    <scope>NUCLEOTIDE SEQUENCE [LARGE SCALE GENOMIC DNA]</scope>
    <source>
        <strain evidence="2">1</strain>
    </source>
</reference>
<evidence type="ECO:0000256" key="1">
    <source>
        <dbReference type="SAM" id="MobiDB-lite"/>
    </source>
</evidence>
<sequence>MIAQKHSAIQNKPSLKKTIHPHRKKRLIARWRKVNGKLICQWITEEIS</sequence>
<accession>A0A563W0U2</accession>
<dbReference type="RefSeq" id="WP_186376307.1">
    <property type="nucleotide sequence ID" value="NZ_LR214319.1"/>
</dbReference>
<evidence type="ECO:0000313" key="3">
    <source>
        <dbReference type="Proteomes" id="UP000320055"/>
    </source>
</evidence>
<dbReference type="EMBL" id="CAACVJ010000540">
    <property type="protein sequence ID" value="VEP17301.1"/>
    <property type="molecule type" value="Genomic_DNA"/>
</dbReference>